<accession>A0AAD7DP11</accession>
<protein>
    <recommendedName>
        <fullName evidence="3">F-box domain-containing protein</fullName>
    </recommendedName>
</protein>
<dbReference type="EMBL" id="JARKIB010000632">
    <property type="protein sequence ID" value="KAJ7696349.1"/>
    <property type="molecule type" value="Genomic_DNA"/>
</dbReference>
<name>A0AAD7DP11_9AGAR</name>
<evidence type="ECO:0000313" key="1">
    <source>
        <dbReference type="EMBL" id="KAJ7696349.1"/>
    </source>
</evidence>
<comment type="caution">
    <text evidence="1">The sequence shown here is derived from an EMBL/GenBank/DDBJ whole genome shotgun (WGS) entry which is preliminary data.</text>
</comment>
<dbReference type="InterPro" id="IPR032675">
    <property type="entry name" value="LRR_dom_sf"/>
</dbReference>
<organism evidence="1 2">
    <name type="scientific">Mycena metata</name>
    <dbReference type="NCBI Taxonomy" id="1033252"/>
    <lineage>
        <taxon>Eukaryota</taxon>
        <taxon>Fungi</taxon>
        <taxon>Dikarya</taxon>
        <taxon>Basidiomycota</taxon>
        <taxon>Agaricomycotina</taxon>
        <taxon>Agaricomycetes</taxon>
        <taxon>Agaricomycetidae</taxon>
        <taxon>Agaricales</taxon>
        <taxon>Marasmiineae</taxon>
        <taxon>Mycenaceae</taxon>
        <taxon>Mycena</taxon>
    </lineage>
</organism>
<reference evidence="1" key="1">
    <citation type="submission" date="2023-03" db="EMBL/GenBank/DDBJ databases">
        <title>Massive genome expansion in bonnet fungi (Mycena s.s.) driven by repeated elements and novel gene families across ecological guilds.</title>
        <authorList>
            <consortium name="Lawrence Berkeley National Laboratory"/>
            <person name="Harder C.B."/>
            <person name="Miyauchi S."/>
            <person name="Viragh M."/>
            <person name="Kuo A."/>
            <person name="Thoen E."/>
            <person name="Andreopoulos B."/>
            <person name="Lu D."/>
            <person name="Skrede I."/>
            <person name="Drula E."/>
            <person name="Henrissat B."/>
            <person name="Morin E."/>
            <person name="Kohler A."/>
            <person name="Barry K."/>
            <person name="LaButti K."/>
            <person name="Morin E."/>
            <person name="Salamov A."/>
            <person name="Lipzen A."/>
            <person name="Mereny Z."/>
            <person name="Hegedus B."/>
            <person name="Baldrian P."/>
            <person name="Stursova M."/>
            <person name="Weitz H."/>
            <person name="Taylor A."/>
            <person name="Grigoriev I.V."/>
            <person name="Nagy L.G."/>
            <person name="Martin F."/>
            <person name="Kauserud H."/>
        </authorList>
    </citation>
    <scope>NUCLEOTIDE SEQUENCE</scope>
    <source>
        <strain evidence="1">CBHHK182m</strain>
    </source>
</reference>
<keyword evidence="2" id="KW-1185">Reference proteome</keyword>
<evidence type="ECO:0008006" key="3">
    <source>
        <dbReference type="Google" id="ProtNLM"/>
    </source>
</evidence>
<evidence type="ECO:0000313" key="2">
    <source>
        <dbReference type="Proteomes" id="UP001215598"/>
    </source>
</evidence>
<dbReference type="Proteomes" id="UP001215598">
    <property type="component" value="Unassembled WGS sequence"/>
</dbReference>
<dbReference type="SUPFAM" id="SSF52047">
    <property type="entry name" value="RNI-like"/>
    <property type="match status" value="1"/>
</dbReference>
<dbReference type="Gene3D" id="3.80.10.10">
    <property type="entry name" value="Ribonuclease Inhibitor"/>
    <property type="match status" value="1"/>
</dbReference>
<dbReference type="AlphaFoldDB" id="A0AAD7DP11"/>
<gene>
    <name evidence="1" type="ORF">B0H16DRAFT_1841652</name>
</gene>
<proteinExistence type="predicted"/>
<sequence>MHRCLEIPELVGLVCSHLQVSRQWEIPFEVAHPKRGDLAALARTSKVFSGHALRLIWESVTLKNLLGCLPPDSFKLTTTGEGYFTKYTLQLLRPLQSSDFERVRIYAPRVKHLFSDPKLADLSSVFPSGSPWLSQNMLPNLQSLHWWHDEDDFYLAQRCPQLTNVLFLPRGALDLRSLAVSAVSACVRGLHGIESLTVDMLNYAALQHLSRLPSLRHLGLGELASILPPHDDEASFPSLQTLYFSSEIASPSRFLEWANKIPLVKFTAECPAFSTADEVHRLFSAAGDGITPSSLTEFTFDNEFGLFDDTSDGGDYFIRSSSLRRLFCFTNLTAVSVLSAFGINLDDATITDMARSWRHIERLEFQSYYGTPAPRATLQCLAAFPKYCPHLIKLSLAFDATIIPTAQGDLSLESLKSLDVESSPIAAARPVARFIARIFPSLTDITTLIDFLDEDPEWEADVGPQVLQYDQHWKDVAAICTPIQ</sequence>